<evidence type="ECO:0000313" key="2">
    <source>
        <dbReference type="EMBL" id="GAA0779002.1"/>
    </source>
</evidence>
<accession>A0ABP3W7P4</accession>
<feature type="domain" description="TGS" evidence="1">
    <location>
        <begin position="1"/>
        <end position="55"/>
    </location>
</feature>
<dbReference type="Proteomes" id="UP001501047">
    <property type="component" value="Unassembled WGS sequence"/>
</dbReference>
<keyword evidence="3" id="KW-1185">Reference proteome</keyword>
<dbReference type="CDD" id="cd01667">
    <property type="entry name" value="TGS_ThrRS"/>
    <property type="match status" value="1"/>
</dbReference>
<dbReference type="InterPro" id="IPR004095">
    <property type="entry name" value="TGS"/>
</dbReference>
<dbReference type="EMBL" id="BAAACI010000011">
    <property type="protein sequence ID" value="GAA0779002.1"/>
    <property type="molecule type" value="Genomic_DNA"/>
</dbReference>
<evidence type="ECO:0000259" key="1">
    <source>
        <dbReference type="PROSITE" id="PS51880"/>
    </source>
</evidence>
<evidence type="ECO:0000313" key="3">
    <source>
        <dbReference type="Proteomes" id="UP001501047"/>
    </source>
</evidence>
<dbReference type="PROSITE" id="PS51880">
    <property type="entry name" value="TGS"/>
    <property type="match status" value="1"/>
</dbReference>
<protein>
    <recommendedName>
        <fullName evidence="1">TGS domain-containing protein</fullName>
    </recommendedName>
</protein>
<dbReference type="InterPro" id="IPR012676">
    <property type="entry name" value="TGS-like"/>
</dbReference>
<dbReference type="InterPro" id="IPR012675">
    <property type="entry name" value="Beta-grasp_dom_sf"/>
</dbReference>
<dbReference type="Pfam" id="PF02824">
    <property type="entry name" value="TGS"/>
    <property type="match status" value="1"/>
</dbReference>
<sequence>MISIKLKDGSIKEICDDSNVYDLASSISKNLAKSTIVGEVNGTLVDLSYKLKDND</sequence>
<comment type="caution">
    <text evidence="2">The sequence shown here is derived from an EMBL/GenBank/DDBJ whole genome shotgun (WGS) entry which is preliminary data.</text>
</comment>
<name>A0ABP3W7P4_CLOSU</name>
<proteinExistence type="predicted"/>
<dbReference type="Gene3D" id="3.10.20.30">
    <property type="match status" value="1"/>
</dbReference>
<organism evidence="2 3">
    <name type="scientific">Clostridium subterminale</name>
    <dbReference type="NCBI Taxonomy" id="1550"/>
    <lineage>
        <taxon>Bacteria</taxon>
        <taxon>Bacillati</taxon>
        <taxon>Bacillota</taxon>
        <taxon>Clostridia</taxon>
        <taxon>Eubacteriales</taxon>
        <taxon>Clostridiaceae</taxon>
        <taxon>Clostridium</taxon>
    </lineage>
</organism>
<dbReference type="SUPFAM" id="SSF81271">
    <property type="entry name" value="TGS-like"/>
    <property type="match status" value="1"/>
</dbReference>
<gene>
    <name evidence="2" type="ORF">GCM10008908_36830</name>
</gene>
<reference evidence="3" key="1">
    <citation type="journal article" date="2019" name="Int. J. Syst. Evol. Microbiol.">
        <title>The Global Catalogue of Microorganisms (GCM) 10K type strain sequencing project: providing services to taxonomists for standard genome sequencing and annotation.</title>
        <authorList>
            <consortium name="The Broad Institute Genomics Platform"/>
            <consortium name="The Broad Institute Genome Sequencing Center for Infectious Disease"/>
            <person name="Wu L."/>
            <person name="Ma J."/>
        </authorList>
    </citation>
    <scope>NUCLEOTIDE SEQUENCE [LARGE SCALE GENOMIC DNA]</scope>
    <source>
        <strain evidence="3">JCM 1417</strain>
    </source>
</reference>